<evidence type="ECO:0000259" key="1">
    <source>
        <dbReference type="Pfam" id="PF21119"/>
    </source>
</evidence>
<dbReference type="Pfam" id="PF21119">
    <property type="entry name" value="RYDR_Jsol"/>
    <property type="match status" value="1"/>
</dbReference>
<name>A0ABD6EYN1_9BILA</name>
<keyword evidence="3" id="KW-1185">Reference proteome</keyword>
<feature type="domain" description="Ryanodine receptor junctional solenoid" evidence="1">
    <location>
        <begin position="2"/>
        <end position="110"/>
    </location>
</feature>
<proteinExistence type="predicted"/>
<comment type="caution">
    <text evidence="2">The sequence shown here is derived from an EMBL/GenBank/DDBJ whole genome shotgun (WGS) entry which is preliminary data.</text>
</comment>
<dbReference type="Proteomes" id="UP001608902">
    <property type="component" value="Unassembled WGS sequence"/>
</dbReference>
<protein>
    <recommendedName>
        <fullName evidence="1">Ryanodine receptor junctional solenoid domain-containing protein</fullName>
    </recommendedName>
</protein>
<feature type="non-terminal residue" evidence="2">
    <location>
        <position position="1"/>
    </location>
</feature>
<feature type="non-terminal residue" evidence="2">
    <location>
        <position position="110"/>
    </location>
</feature>
<dbReference type="InterPro" id="IPR015925">
    <property type="entry name" value="Ryanodine_IP3_receptor"/>
</dbReference>
<evidence type="ECO:0000313" key="2">
    <source>
        <dbReference type="EMBL" id="MFH4985026.1"/>
    </source>
</evidence>
<gene>
    <name evidence="2" type="ORF">AB6A40_011735</name>
</gene>
<dbReference type="PANTHER" id="PTHR46399">
    <property type="entry name" value="B30.2/SPRY DOMAIN-CONTAINING PROTEIN"/>
    <property type="match status" value="1"/>
</dbReference>
<dbReference type="AlphaFoldDB" id="A0ABD6EYN1"/>
<sequence length="110" mass="12427">NHAMVALRSATEHAVINCRDLIGGDNRSHFEPLLKLVDALLVIGLLDDDDLKEILKLIHPAAFDEHYEPGTKQKGLTEIELAEEVKIQFIDILEHICDIQLRHRVESLVS</sequence>
<reference evidence="2 3" key="1">
    <citation type="submission" date="2024-08" db="EMBL/GenBank/DDBJ databases">
        <title>Gnathostoma spinigerum genome.</title>
        <authorList>
            <person name="Gonzalez-Bertolin B."/>
            <person name="Monzon S."/>
            <person name="Zaballos A."/>
            <person name="Jimenez P."/>
            <person name="Dekumyoy P."/>
            <person name="Varona S."/>
            <person name="Cuesta I."/>
            <person name="Sumanam S."/>
            <person name="Adisakwattana P."/>
            <person name="Gasser R.B."/>
            <person name="Hernandez-Gonzalez A."/>
            <person name="Young N.D."/>
            <person name="Perteguer M.J."/>
        </authorList>
    </citation>
    <scope>NUCLEOTIDE SEQUENCE [LARGE SCALE GENOMIC DNA]</scope>
    <source>
        <strain evidence="2">AL3</strain>
        <tissue evidence="2">Liver</tissue>
    </source>
</reference>
<dbReference type="PANTHER" id="PTHR46399:SF8">
    <property type="entry name" value="B30.2_SPRY DOMAIN-CONTAINING PROTEIN"/>
    <property type="match status" value="1"/>
</dbReference>
<evidence type="ECO:0000313" key="3">
    <source>
        <dbReference type="Proteomes" id="UP001608902"/>
    </source>
</evidence>
<dbReference type="InterPro" id="IPR048581">
    <property type="entry name" value="RYDR_Jsol"/>
</dbReference>
<organism evidence="2 3">
    <name type="scientific">Gnathostoma spinigerum</name>
    <dbReference type="NCBI Taxonomy" id="75299"/>
    <lineage>
        <taxon>Eukaryota</taxon>
        <taxon>Metazoa</taxon>
        <taxon>Ecdysozoa</taxon>
        <taxon>Nematoda</taxon>
        <taxon>Chromadorea</taxon>
        <taxon>Rhabditida</taxon>
        <taxon>Spirurina</taxon>
        <taxon>Gnathostomatomorpha</taxon>
        <taxon>Gnathostomatoidea</taxon>
        <taxon>Gnathostomatidae</taxon>
        <taxon>Gnathostoma</taxon>
    </lineage>
</organism>
<dbReference type="EMBL" id="JBGFUD010026618">
    <property type="protein sequence ID" value="MFH4985026.1"/>
    <property type="molecule type" value="Genomic_DNA"/>
</dbReference>
<accession>A0ABD6EYN1</accession>